<gene>
    <name evidence="2" type="ORF">MNBD_GAMMA13-1421</name>
</gene>
<dbReference type="Pfam" id="PF13655">
    <property type="entry name" value="RVT_N"/>
    <property type="match status" value="1"/>
</dbReference>
<evidence type="ECO:0000313" key="2">
    <source>
        <dbReference type="EMBL" id="VAW77037.1"/>
    </source>
</evidence>
<protein>
    <recommendedName>
        <fullName evidence="1">Reverse transcriptase N-terminal domain-containing protein</fullName>
    </recommendedName>
</protein>
<reference evidence="2" key="1">
    <citation type="submission" date="2018-06" db="EMBL/GenBank/DDBJ databases">
        <authorList>
            <person name="Zhirakovskaya E."/>
        </authorList>
    </citation>
    <scope>NUCLEOTIDE SEQUENCE</scope>
</reference>
<accession>A0A3B0YN75</accession>
<proteinExistence type="predicted"/>
<dbReference type="InterPro" id="IPR025960">
    <property type="entry name" value="RVT_N"/>
</dbReference>
<dbReference type="EMBL" id="UOFK01000107">
    <property type="protein sequence ID" value="VAW77037.1"/>
    <property type="molecule type" value="Genomic_DNA"/>
</dbReference>
<organism evidence="2">
    <name type="scientific">hydrothermal vent metagenome</name>
    <dbReference type="NCBI Taxonomy" id="652676"/>
    <lineage>
        <taxon>unclassified sequences</taxon>
        <taxon>metagenomes</taxon>
        <taxon>ecological metagenomes</taxon>
    </lineage>
</organism>
<evidence type="ECO:0000259" key="1">
    <source>
        <dbReference type="Pfam" id="PF13655"/>
    </source>
</evidence>
<name>A0A3B0YN75_9ZZZZ</name>
<feature type="domain" description="Reverse transcriptase N-terminal" evidence="1">
    <location>
        <begin position="18"/>
        <end position="69"/>
    </location>
</feature>
<dbReference type="AlphaFoldDB" id="A0A3B0YN75"/>
<sequence>MSGIYILQAAQCQQSELWLNLDWKRCHDVVTSLQNRIVKSVRNGEWRKAKRLCYLLTHSFSARALADKKSISSGVSTYQERPSIGAFVLLEPSAWKQACSVLRELGGGDTARLPGGSKTLTYQI</sequence>